<dbReference type="InterPro" id="IPR013655">
    <property type="entry name" value="PAS_fold_3"/>
</dbReference>
<dbReference type="InterPro" id="IPR043128">
    <property type="entry name" value="Rev_trsase/Diguanyl_cyclase"/>
</dbReference>
<dbReference type="Proteomes" id="UP000239485">
    <property type="component" value="Unassembled WGS sequence"/>
</dbReference>
<dbReference type="Pfam" id="PF08447">
    <property type="entry name" value="PAS_3"/>
    <property type="match status" value="1"/>
</dbReference>
<dbReference type="InterPro" id="IPR035919">
    <property type="entry name" value="EAL_sf"/>
</dbReference>
<evidence type="ECO:0000313" key="4">
    <source>
        <dbReference type="EMBL" id="PPK98732.1"/>
    </source>
</evidence>
<dbReference type="AlphaFoldDB" id="A0A2S6IWK0"/>
<dbReference type="InterPro" id="IPR052155">
    <property type="entry name" value="Biofilm_reg_signaling"/>
</dbReference>
<dbReference type="Pfam" id="PF00563">
    <property type="entry name" value="EAL"/>
    <property type="match status" value="1"/>
</dbReference>
<keyword evidence="5" id="KW-1185">Reference proteome</keyword>
<organism evidence="4 5">
    <name type="scientific">Kineococcus xinjiangensis</name>
    <dbReference type="NCBI Taxonomy" id="512762"/>
    <lineage>
        <taxon>Bacteria</taxon>
        <taxon>Bacillati</taxon>
        <taxon>Actinomycetota</taxon>
        <taxon>Actinomycetes</taxon>
        <taxon>Kineosporiales</taxon>
        <taxon>Kineosporiaceae</taxon>
        <taxon>Kineococcus</taxon>
    </lineage>
</organism>
<dbReference type="EMBL" id="PTJD01000001">
    <property type="protein sequence ID" value="PPK98732.1"/>
    <property type="molecule type" value="Genomic_DNA"/>
</dbReference>
<dbReference type="CDD" id="cd01949">
    <property type="entry name" value="GGDEF"/>
    <property type="match status" value="1"/>
</dbReference>
<evidence type="ECO:0000259" key="2">
    <source>
        <dbReference type="PROSITE" id="PS50883"/>
    </source>
</evidence>
<evidence type="ECO:0000313" key="5">
    <source>
        <dbReference type="Proteomes" id="UP000239485"/>
    </source>
</evidence>
<reference evidence="4 5" key="1">
    <citation type="submission" date="2018-02" db="EMBL/GenBank/DDBJ databases">
        <title>Genomic Encyclopedia of Archaeal and Bacterial Type Strains, Phase II (KMG-II): from individual species to whole genera.</title>
        <authorList>
            <person name="Goeker M."/>
        </authorList>
    </citation>
    <scope>NUCLEOTIDE SEQUENCE [LARGE SCALE GENOMIC DNA]</scope>
    <source>
        <strain evidence="4 5">DSM 22857</strain>
    </source>
</reference>
<protein>
    <submittedName>
        <fullName evidence="4">PAS domain S-box-containing protein/diguanylate cyclase (GGDEF)-like protein</fullName>
    </submittedName>
</protein>
<dbReference type="InterPro" id="IPR001610">
    <property type="entry name" value="PAC"/>
</dbReference>
<evidence type="ECO:0000259" key="3">
    <source>
        <dbReference type="PROSITE" id="PS50887"/>
    </source>
</evidence>
<evidence type="ECO:0000259" key="1">
    <source>
        <dbReference type="PROSITE" id="PS50113"/>
    </source>
</evidence>
<dbReference type="NCBIfam" id="TIGR00254">
    <property type="entry name" value="GGDEF"/>
    <property type="match status" value="1"/>
</dbReference>
<dbReference type="PANTHER" id="PTHR44757">
    <property type="entry name" value="DIGUANYLATE CYCLASE DGCP"/>
    <property type="match status" value="1"/>
</dbReference>
<dbReference type="InterPro" id="IPR001633">
    <property type="entry name" value="EAL_dom"/>
</dbReference>
<dbReference type="FunFam" id="3.30.70.270:FF:000001">
    <property type="entry name" value="Diguanylate cyclase domain protein"/>
    <property type="match status" value="1"/>
</dbReference>
<proteinExistence type="predicted"/>
<sequence>MPPVLVDAAPRPAAVGAQEADDGAGAVGTAPGAGIDPRLALADAVAADAEAWVVHRAVRDDAGGVVDFEAVWANEAAVRTSGLGPMVGRRLLEMVPEIADSLFPVFRSVVDSGEPQQLMTPAVVSDARPSWRPGWTAFHLRAVGDLLVVHWRDATEEHGNALAAAAAETRLQALLQNADEVIGVYTKDAKPLYLSPSARRVLGTGAPSAHFAARVHVEDRPLVMEVFATLLAGGPGQVVEVEARLQHGDGHWMWVHARGTNHVDDPDVGGIVINLRDITEQHDFAEQLRRQALQDPLTSLPNRRLIDTELERALARTRRGSELIGVLLCDVDHFKSINDLHGHPAGDELLQQFGRRLSSAVRPADIVGRLGGDEFIVVCEDLADVDDLRALTARIRSAVCGDYDIAGRDVSVTVTFGASAGRHPDSSDEVLSQADTALYEAKRAGRDRVEVFDHRIHQRQKHRSARESALRTALGAEEFRLHYQPVIDLRSDRVVGAEALLRWDHPQEGLLLPAAFLGLAEESNLIVDIGAWVLRAAMAEAAGWSGDDGGRPWLSINVSGRQLAHPDLLLHLDAALLASGLDPARVEIEITETVALHDLDATQRVLTAVRARGLHIALDDFGTGYSSLTWLQRLPVDTVKLDRSFVADLLSPGGRHTPSIIGGVTALAHAMGKHVIAEGIESTQQRDHLVELGCDYAQGYLFHHPAPHGPFG</sequence>
<dbReference type="SUPFAM" id="SSF141868">
    <property type="entry name" value="EAL domain-like"/>
    <property type="match status" value="1"/>
</dbReference>
<dbReference type="PROSITE" id="PS50883">
    <property type="entry name" value="EAL"/>
    <property type="match status" value="1"/>
</dbReference>
<dbReference type="CDD" id="cd00130">
    <property type="entry name" value="PAS"/>
    <property type="match status" value="1"/>
</dbReference>
<gene>
    <name evidence="4" type="ORF">CLV92_101432</name>
</gene>
<dbReference type="SMART" id="SM00052">
    <property type="entry name" value="EAL"/>
    <property type="match status" value="1"/>
</dbReference>
<dbReference type="SUPFAM" id="SSF55785">
    <property type="entry name" value="PYP-like sensor domain (PAS domain)"/>
    <property type="match status" value="1"/>
</dbReference>
<dbReference type="SUPFAM" id="SSF55073">
    <property type="entry name" value="Nucleotide cyclase"/>
    <property type="match status" value="1"/>
</dbReference>
<dbReference type="PROSITE" id="PS50113">
    <property type="entry name" value="PAC"/>
    <property type="match status" value="1"/>
</dbReference>
<comment type="caution">
    <text evidence="4">The sequence shown here is derived from an EMBL/GenBank/DDBJ whole genome shotgun (WGS) entry which is preliminary data.</text>
</comment>
<dbReference type="InterPro" id="IPR000160">
    <property type="entry name" value="GGDEF_dom"/>
</dbReference>
<dbReference type="Pfam" id="PF00990">
    <property type="entry name" value="GGDEF"/>
    <property type="match status" value="1"/>
</dbReference>
<name>A0A2S6IWK0_9ACTN</name>
<dbReference type="InterPro" id="IPR000700">
    <property type="entry name" value="PAS-assoc_C"/>
</dbReference>
<dbReference type="InterPro" id="IPR035965">
    <property type="entry name" value="PAS-like_dom_sf"/>
</dbReference>
<feature type="domain" description="PAC" evidence="1">
    <location>
        <begin position="239"/>
        <end position="290"/>
    </location>
</feature>
<feature type="domain" description="GGDEF" evidence="3">
    <location>
        <begin position="322"/>
        <end position="454"/>
    </location>
</feature>
<dbReference type="Gene3D" id="3.30.70.270">
    <property type="match status" value="1"/>
</dbReference>
<dbReference type="NCBIfam" id="TIGR00229">
    <property type="entry name" value="sensory_box"/>
    <property type="match status" value="1"/>
</dbReference>
<dbReference type="PROSITE" id="PS50887">
    <property type="entry name" value="GGDEF"/>
    <property type="match status" value="1"/>
</dbReference>
<dbReference type="InterPro" id="IPR029787">
    <property type="entry name" value="Nucleotide_cyclase"/>
</dbReference>
<dbReference type="Gene3D" id="3.20.20.450">
    <property type="entry name" value="EAL domain"/>
    <property type="match status" value="1"/>
</dbReference>
<dbReference type="InterPro" id="IPR000014">
    <property type="entry name" value="PAS"/>
</dbReference>
<dbReference type="Gene3D" id="3.30.450.20">
    <property type="entry name" value="PAS domain"/>
    <property type="match status" value="2"/>
</dbReference>
<accession>A0A2S6IWK0</accession>
<dbReference type="CDD" id="cd01948">
    <property type="entry name" value="EAL"/>
    <property type="match status" value="1"/>
</dbReference>
<dbReference type="PANTHER" id="PTHR44757:SF2">
    <property type="entry name" value="BIOFILM ARCHITECTURE MAINTENANCE PROTEIN MBAA"/>
    <property type="match status" value="1"/>
</dbReference>
<feature type="domain" description="EAL" evidence="2">
    <location>
        <begin position="463"/>
        <end position="712"/>
    </location>
</feature>
<dbReference type="SMART" id="SM00267">
    <property type="entry name" value="GGDEF"/>
    <property type="match status" value="1"/>
</dbReference>
<dbReference type="SMART" id="SM00086">
    <property type="entry name" value="PAC"/>
    <property type="match status" value="1"/>
</dbReference>